<dbReference type="InterPro" id="IPR023298">
    <property type="entry name" value="ATPase_P-typ_TM_dom_sf"/>
</dbReference>
<dbReference type="InterPro" id="IPR001757">
    <property type="entry name" value="P_typ_ATPase"/>
</dbReference>
<feature type="transmembrane region" description="Helical" evidence="9">
    <location>
        <begin position="714"/>
        <end position="733"/>
    </location>
</feature>
<dbReference type="SFLD" id="SFLDG00002">
    <property type="entry name" value="C1.7:_P-type_atpase_like"/>
    <property type="match status" value="1"/>
</dbReference>
<evidence type="ECO:0000256" key="8">
    <source>
        <dbReference type="ARBA" id="ARBA00023136"/>
    </source>
</evidence>
<feature type="transmembrane region" description="Helical" evidence="9">
    <location>
        <begin position="256"/>
        <end position="285"/>
    </location>
</feature>
<dbReference type="SUPFAM" id="SSF81665">
    <property type="entry name" value="Calcium ATPase, transmembrane domain M"/>
    <property type="match status" value="1"/>
</dbReference>
<dbReference type="InterPro" id="IPR036412">
    <property type="entry name" value="HAD-like_sf"/>
</dbReference>
<accession>A0ABR9VP14</accession>
<dbReference type="PRINTS" id="PR00120">
    <property type="entry name" value="HATPASE"/>
</dbReference>
<dbReference type="InterPro" id="IPR023299">
    <property type="entry name" value="ATPase_P-typ_cyto_dom_N"/>
</dbReference>
<dbReference type="InterPro" id="IPR018303">
    <property type="entry name" value="ATPase_P-typ_P_site"/>
</dbReference>
<feature type="domain" description="Cation-transporting P-type ATPase N-terminal" evidence="10">
    <location>
        <begin position="5"/>
        <end position="79"/>
    </location>
</feature>
<feature type="transmembrane region" description="Helical" evidence="9">
    <location>
        <begin position="65"/>
        <end position="92"/>
    </location>
</feature>
<dbReference type="Pfam" id="PF00122">
    <property type="entry name" value="E1-E2_ATPase"/>
    <property type="match status" value="1"/>
</dbReference>
<dbReference type="SUPFAM" id="SSF81660">
    <property type="entry name" value="Metal cation-transporting ATPase, ATP-binding domain N"/>
    <property type="match status" value="1"/>
</dbReference>
<protein>
    <submittedName>
        <fullName evidence="11">Plasma-membrane proton-efflux P-type ATPase</fullName>
    </submittedName>
</protein>
<evidence type="ECO:0000256" key="6">
    <source>
        <dbReference type="ARBA" id="ARBA00022967"/>
    </source>
</evidence>
<dbReference type="SUPFAM" id="SSF56784">
    <property type="entry name" value="HAD-like"/>
    <property type="match status" value="1"/>
</dbReference>
<dbReference type="PANTHER" id="PTHR42861">
    <property type="entry name" value="CALCIUM-TRANSPORTING ATPASE"/>
    <property type="match status" value="1"/>
</dbReference>
<feature type="transmembrane region" description="Helical" evidence="9">
    <location>
        <begin position="780"/>
        <end position="798"/>
    </location>
</feature>
<comment type="caution">
    <text evidence="11">The sequence shown here is derived from an EMBL/GenBank/DDBJ whole genome shotgun (WGS) entry which is preliminary data.</text>
</comment>
<dbReference type="SUPFAM" id="SSF81653">
    <property type="entry name" value="Calcium ATPase, transduction domain A"/>
    <property type="match status" value="1"/>
</dbReference>
<keyword evidence="3 9" id="KW-0812">Transmembrane</keyword>
<dbReference type="NCBIfam" id="TIGR01647">
    <property type="entry name" value="ATPase-IIIA_H"/>
    <property type="match status" value="1"/>
</dbReference>
<evidence type="ECO:0000313" key="12">
    <source>
        <dbReference type="Proteomes" id="UP000658720"/>
    </source>
</evidence>
<dbReference type="InterPro" id="IPR008250">
    <property type="entry name" value="ATPase_P-typ_transduc_dom_A_sf"/>
</dbReference>
<dbReference type="Gene3D" id="3.40.50.1000">
    <property type="entry name" value="HAD superfamily/HAD-like"/>
    <property type="match status" value="1"/>
</dbReference>
<dbReference type="Gene3D" id="2.70.150.10">
    <property type="entry name" value="Calcium-transporting ATPase, cytoplasmic transduction domain A"/>
    <property type="match status" value="1"/>
</dbReference>
<feature type="transmembrane region" description="Helical" evidence="9">
    <location>
        <begin position="233"/>
        <end position="250"/>
    </location>
</feature>
<dbReference type="InterPro" id="IPR004014">
    <property type="entry name" value="ATPase_P-typ_cation-transptr_N"/>
</dbReference>
<keyword evidence="6" id="KW-1278">Translocase</keyword>
<dbReference type="SFLD" id="SFLDS00003">
    <property type="entry name" value="Haloacid_Dehalogenase"/>
    <property type="match status" value="1"/>
</dbReference>
<evidence type="ECO:0000256" key="4">
    <source>
        <dbReference type="ARBA" id="ARBA00022741"/>
    </source>
</evidence>
<dbReference type="Pfam" id="PF00702">
    <property type="entry name" value="Hydrolase"/>
    <property type="match status" value="1"/>
</dbReference>
<evidence type="ECO:0000256" key="9">
    <source>
        <dbReference type="SAM" id="Phobius"/>
    </source>
</evidence>
<dbReference type="InterPro" id="IPR044492">
    <property type="entry name" value="P_typ_ATPase_HD_dom"/>
</dbReference>
<gene>
    <name evidence="11" type="ORF">IQ217_02830</name>
</gene>
<keyword evidence="5" id="KW-0067">ATP-binding</keyword>
<feature type="transmembrane region" description="Helical" evidence="9">
    <location>
        <begin position="754"/>
        <end position="774"/>
    </location>
</feature>
<dbReference type="PRINTS" id="PR00119">
    <property type="entry name" value="CATATPASE"/>
</dbReference>
<dbReference type="SFLD" id="SFLDF00027">
    <property type="entry name" value="p-type_atpase"/>
    <property type="match status" value="1"/>
</dbReference>
<reference evidence="11 12" key="1">
    <citation type="submission" date="2020-10" db="EMBL/GenBank/DDBJ databases">
        <authorList>
            <person name="Castelo-Branco R."/>
            <person name="Eusebio N."/>
            <person name="Adriana R."/>
            <person name="Vieira A."/>
            <person name="Brugerolle De Fraissinette N."/>
            <person name="Rezende De Castro R."/>
            <person name="Schneider M.P."/>
            <person name="Vasconcelos V."/>
            <person name="Leao P.N."/>
        </authorList>
    </citation>
    <scope>NUCLEOTIDE SEQUENCE [LARGE SCALE GENOMIC DNA]</scope>
    <source>
        <strain evidence="11 12">LEGE 00031</strain>
    </source>
</reference>
<evidence type="ECO:0000256" key="7">
    <source>
        <dbReference type="ARBA" id="ARBA00022989"/>
    </source>
</evidence>
<dbReference type="InterPro" id="IPR059000">
    <property type="entry name" value="ATPase_P-type_domA"/>
</dbReference>
<dbReference type="InterPro" id="IPR023214">
    <property type="entry name" value="HAD_sf"/>
</dbReference>
<dbReference type="PROSITE" id="PS00154">
    <property type="entry name" value="ATPASE_E1_E2"/>
    <property type="match status" value="1"/>
</dbReference>
<keyword evidence="12" id="KW-1185">Reference proteome</keyword>
<evidence type="ECO:0000256" key="2">
    <source>
        <dbReference type="ARBA" id="ARBA00008804"/>
    </source>
</evidence>
<dbReference type="NCBIfam" id="TIGR01494">
    <property type="entry name" value="ATPase_P-type"/>
    <property type="match status" value="2"/>
</dbReference>
<keyword evidence="4" id="KW-0547">Nucleotide-binding</keyword>
<name>A0ABR9VP14_9SYNC</name>
<evidence type="ECO:0000256" key="5">
    <source>
        <dbReference type="ARBA" id="ARBA00022840"/>
    </source>
</evidence>
<evidence type="ECO:0000259" key="10">
    <source>
        <dbReference type="SMART" id="SM00831"/>
    </source>
</evidence>
<evidence type="ECO:0000256" key="1">
    <source>
        <dbReference type="ARBA" id="ARBA00004141"/>
    </source>
</evidence>
<dbReference type="Gene3D" id="1.20.1110.10">
    <property type="entry name" value="Calcium-transporting ATPase, transmembrane domain"/>
    <property type="match status" value="1"/>
</dbReference>
<dbReference type="RefSeq" id="WP_194018845.1">
    <property type="nucleotide sequence ID" value="NZ_JADEVV010000005.1"/>
</dbReference>
<feature type="transmembrane region" description="Helical" evidence="9">
    <location>
        <begin position="676"/>
        <end position="702"/>
    </location>
</feature>
<dbReference type="CDD" id="cd02076">
    <property type="entry name" value="P-type_ATPase_H"/>
    <property type="match status" value="1"/>
</dbReference>
<keyword evidence="8 9" id="KW-0472">Membrane</keyword>
<dbReference type="EMBL" id="JADEVV010000005">
    <property type="protein sequence ID" value="MBE9252806.1"/>
    <property type="molecule type" value="Genomic_DNA"/>
</dbReference>
<dbReference type="Pfam" id="PF00690">
    <property type="entry name" value="Cation_ATPase_N"/>
    <property type="match status" value="1"/>
</dbReference>
<dbReference type="Proteomes" id="UP000658720">
    <property type="component" value="Unassembled WGS sequence"/>
</dbReference>
<comment type="similarity">
    <text evidence="2">Belongs to the cation transport ATPase (P-type) (TC 3.A.3) family. Type IIIA subfamily.</text>
</comment>
<proteinExistence type="inferred from homology"/>
<evidence type="ECO:0000313" key="11">
    <source>
        <dbReference type="EMBL" id="MBE9252806.1"/>
    </source>
</evidence>
<sequence length="825" mass="90038">MTNSPAQTKSPSPEEILSKLNTSSQGLSTAEAQNRLSQYGYNELAEKKVSNLELLLSYFWGPMPWMIEAAIVLCALVGDWVDFFIIFALLIGNAMIGFVEEKSAGDAVSALKAQLALNANAKRDNRWQTIPARELVPGDIVRIKIGDVLPADLELLNCDKVSIDQAALTGESLPVTRSAGEEVYSGSILKRGQAEAVVSATGVNTFFGKTAKLVAEAENTDHLQEAVLKLSDYLIIVNLFLVAAILVVRVHEGDNFIRVLKFCLVLTVASIPLATPTVLAVTMAIGSQLLAAKNALVTRLSAIDELAGVDMLCSDKTGTLTLNQLSLGDPYLSEGVDNQQLLLAGALASSREDNDPIDLTIINGLANQDILHDFTVGHFIPFDPVSKRTEAEVTDGEGRTFKTSKGAPQVILDLDARNQAFAGVVNQEILALAKRGYRALGVARTDDQGEWQFLGIISLFDPPRPDSQITIENAKRLGIPLKMITGDQVAIAKETCHQLGLGQNVLNAELFRQTPASQLSQLGAQIEEADGFAQVFPEDKFHIVETLQKRGFIVAMTGDGVNDAPALKQASAGIAVSGATDAARAAADIVLLTPGLSVIIDAIELSRQIFLRMNSYCIYRVVETVRILIFITMAIFVYGTYPVTVIMLVLLALINDGSMVTIAYDNTKIPKTPQRWNMPYIISLATAIGLVGVVETFLLYYYTEKYLGLPHEMVQTLIYLHLAVGGMMTIYVTRVRGPFWSIPPAPKMLMATGLSVAISTLMACFGILMTPIGLMWTLASWGYAFLWFLIFDWVKLWLYRLLDSKQVVILGSRYLKRWQGLKNRS</sequence>
<dbReference type="SMART" id="SM00831">
    <property type="entry name" value="Cation_ATPase_N"/>
    <property type="match status" value="1"/>
</dbReference>
<organism evidence="11 12">
    <name type="scientific">Synechocystis salina LEGE 00031</name>
    <dbReference type="NCBI Taxonomy" id="1828736"/>
    <lineage>
        <taxon>Bacteria</taxon>
        <taxon>Bacillati</taxon>
        <taxon>Cyanobacteriota</taxon>
        <taxon>Cyanophyceae</taxon>
        <taxon>Synechococcales</taxon>
        <taxon>Merismopediaceae</taxon>
        <taxon>Synechocystis</taxon>
    </lineage>
</organism>
<dbReference type="InterPro" id="IPR006534">
    <property type="entry name" value="P-type_ATPase_IIIA"/>
</dbReference>
<keyword evidence="7 9" id="KW-1133">Transmembrane helix</keyword>
<comment type="subcellular location">
    <subcellularLocation>
        <location evidence="1">Membrane</location>
        <topology evidence="1">Multi-pass membrane protein</topology>
    </subcellularLocation>
</comment>
<dbReference type="Gene3D" id="3.40.1110.10">
    <property type="entry name" value="Calcium-transporting ATPase, cytoplasmic domain N"/>
    <property type="match status" value="1"/>
</dbReference>
<evidence type="ECO:0000256" key="3">
    <source>
        <dbReference type="ARBA" id="ARBA00022692"/>
    </source>
</evidence>